<sequence>MTTYGYARCSTNENKQDINRQKRELKALGCVDEKNIYWEYESGTKVDRVELNKLLDKVKAGDTIVTTEVSRITRSTKQLCEIIEKVKEKQLKLVIGGFVVDCSKGELDAMTDGMLKMMGVFAEMERNMISERVKSGMANAVAKGKVIGRPITTIENLPSSFIKHYPKYRSKEINKSELARICSISRQTVHKYVKVYESAEEK</sequence>
<dbReference type="PANTHER" id="PTHR30461:SF26">
    <property type="entry name" value="RESOLVASE HOMOLOG YNEB"/>
    <property type="match status" value="1"/>
</dbReference>
<keyword evidence="4" id="KW-1185">Reference proteome</keyword>
<proteinExistence type="inferred from homology"/>
<dbReference type="GO" id="GO:0003677">
    <property type="term" value="F:DNA binding"/>
    <property type="evidence" value="ECO:0007669"/>
    <property type="project" value="InterPro"/>
</dbReference>
<evidence type="ECO:0000259" key="2">
    <source>
        <dbReference type="PROSITE" id="PS51736"/>
    </source>
</evidence>
<dbReference type="Pfam" id="PF00239">
    <property type="entry name" value="Resolvase"/>
    <property type="match status" value="1"/>
</dbReference>
<dbReference type="Gene3D" id="3.40.50.1390">
    <property type="entry name" value="Resolvase, N-terminal catalytic domain"/>
    <property type="match status" value="1"/>
</dbReference>
<dbReference type="PROSITE" id="PS51736">
    <property type="entry name" value="RECOMBINASES_3"/>
    <property type="match status" value="1"/>
</dbReference>
<feature type="domain" description="Resolvase/invertase-type recombinase catalytic" evidence="2">
    <location>
        <begin position="2"/>
        <end position="144"/>
    </location>
</feature>
<evidence type="ECO:0000313" key="4">
    <source>
        <dbReference type="Proteomes" id="UP000008467"/>
    </source>
</evidence>
<dbReference type="AlphaFoldDB" id="F2JIF5"/>
<dbReference type="PANTHER" id="PTHR30461">
    <property type="entry name" value="DNA-INVERTASE FROM LAMBDOID PROPHAGE"/>
    <property type="match status" value="1"/>
</dbReference>
<gene>
    <name evidence="3" type="ordered locus">Clole_2620</name>
</gene>
<dbReference type="STRING" id="642492.Clole_2620"/>
<dbReference type="EMBL" id="CP002582">
    <property type="protein sequence ID" value="ADZ84321.1"/>
    <property type="molecule type" value="Genomic_DNA"/>
</dbReference>
<dbReference type="SUPFAM" id="SSF53041">
    <property type="entry name" value="Resolvase-like"/>
    <property type="match status" value="1"/>
</dbReference>
<dbReference type="RefSeq" id="WP_013657614.1">
    <property type="nucleotide sequence ID" value="NC_015275.1"/>
</dbReference>
<dbReference type="GO" id="GO:0000150">
    <property type="term" value="F:DNA strand exchange activity"/>
    <property type="evidence" value="ECO:0007669"/>
    <property type="project" value="InterPro"/>
</dbReference>
<dbReference type="eggNOG" id="COG1961">
    <property type="taxonomic scope" value="Bacteria"/>
</dbReference>
<name>F2JIF5_CELLD</name>
<reference evidence="3 4" key="1">
    <citation type="journal article" date="2011" name="J. Bacteriol.">
        <title>Complete genome sequence of the cellulose-degrading bacterium Cellulosilyticum lentocellum.</title>
        <authorList>
            <consortium name="US DOE Joint Genome Institute"/>
            <person name="Miller D.A."/>
            <person name="Suen G."/>
            <person name="Bruce D."/>
            <person name="Copeland A."/>
            <person name="Cheng J.F."/>
            <person name="Detter C."/>
            <person name="Goodwin L.A."/>
            <person name="Han C.S."/>
            <person name="Hauser L.J."/>
            <person name="Land M.L."/>
            <person name="Lapidus A."/>
            <person name="Lucas S."/>
            <person name="Meincke L."/>
            <person name="Pitluck S."/>
            <person name="Tapia R."/>
            <person name="Teshima H."/>
            <person name="Woyke T."/>
            <person name="Fox B.G."/>
            <person name="Angert E.R."/>
            <person name="Currie C.R."/>
        </authorList>
    </citation>
    <scope>NUCLEOTIDE SEQUENCE [LARGE SCALE GENOMIC DNA]</scope>
    <source>
        <strain evidence="4">ATCC 49066 / DSM 5427 / NCIMB 11756 / RHM5</strain>
    </source>
</reference>
<organism evidence="3 4">
    <name type="scientific">Cellulosilyticum lentocellum (strain ATCC 49066 / DSM 5427 / NCIMB 11756 / RHM5)</name>
    <name type="common">Clostridium lentocellum</name>
    <dbReference type="NCBI Taxonomy" id="642492"/>
    <lineage>
        <taxon>Bacteria</taxon>
        <taxon>Bacillati</taxon>
        <taxon>Bacillota</taxon>
        <taxon>Clostridia</taxon>
        <taxon>Lachnospirales</taxon>
        <taxon>Cellulosilyticaceae</taxon>
        <taxon>Cellulosilyticum</taxon>
    </lineage>
</organism>
<accession>F2JIF5</accession>
<dbReference type="Proteomes" id="UP000008467">
    <property type="component" value="Chromosome"/>
</dbReference>
<comment type="similarity">
    <text evidence="1">Belongs to the site-specific recombinase resolvase family.</text>
</comment>
<dbReference type="SMART" id="SM00857">
    <property type="entry name" value="Resolvase"/>
    <property type="match status" value="1"/>
</dbReference>
<dbReference type="InterPro" id="IPR006119">
    <property type="entry name" value="Resolv_N"/>
</dbReference>
<dbReference type="InterPro" id="IPR050639">
    <property type="entry name" value="SSR_resolvase"/>
</dbReference>
<evidence type="ECO:0000256" key="1">
    <source>
        <dbReference type="ARBA" id="ARBA00009913"/>
    </source>
</evidence>
<dbReference type="KEGG" id="cle:Clole_2620"/>
<dbReference type="CDD" id="cd03768">
    <property type="entry name" value="SR_ResInv"/>
    <property type="match status" value="1"/>
</dbReference>
<evidence type="ECO:0000313" key="3">
    <source>
        <dbReference type="EMBL" id="ADZ84321.1"/>
    </source>
</evidence>
<dbReference type="InterPro" id="IPR036162">
    <property type="entry name" value="Resolvase-like_N_sf"/>
</dbReference>
<protein>
    <submittedName>
        <fullName evidence="3">Resolvase domain</fullName>
    </submittedName>
</protein>
<dbReference type="HOGENOM" id="CLU_010686_8_1_9"/>